<organism evidence="2">
    <name type="scientific">uncultured Caudovirales phage</name>
    <dbReference type="NCBI Taxonomy" id="2100421"/>
    <lineage>
        <taxon>Viruses</taxon>
        <taxon>Duplodnaviria</taxon>
        <taxon>Heunggongvirae</taxon>
        <taxon>Uroviricota</taxon>
        <taxon>Caudoviricetes</taxon>
        <taxon>Peduoviridae</taxon>
        <taxon>Maltschvirus</taxon>
        <taxon>Maltschvirus maltsch</taxon>
    </lineage>
</organism>
<sequence>MIKDLKKRWNSDTPVFFKKVIHVGIIVGLIGGGLITLPATAVIGGVMVTIGATATAIAKLTKI</sequence>
<dbReference type="EMBL" id="LR796559">
    <property type="protein sequence ID" value="CAB4151702.1"/>
    <property type="molecule type" value="Genomic_DNA"/>
</dbReference>
<feature type="transmembrane region" description="Helical" evidence="1">
    <location>
        <begin position="20"/>
        <end position="37"/>
    </location>
</feature>
<gene>
    <name evidence="2" type="ORF">UFOVP598_33</name>
</gene>
<evidence type="ECO:0000256" key="1">
    <source>
        <dbReference type="SAM" id="Phobius"/>
    </source>
</evidence>
<proteinExistence type="predicted"/>
<name>A0A6J5MZ33_9CAUD</name>
<accession>A0A6J5MZ33</accession>
<protein>
    <submittedName>
        <fullName evidence="2">Uncharacterized protein</fullName>
    </submittedName>
</protein>
<keyword evidence="1" id="KW-1133">Transmembrane helix</keyword>
<keyword evidence="1" id="KW-0812">Transmembrane</keyword>
<keyword evidence="1" id="KW-0472">Membrane</keyword>
<evidence type="ECO:0000313" key="2">
    <source>
        <dbReference type="EMBL" id="CAB4151702.1"/>
    </source>
</evidence>
<reference evidence="2" key="1">
    <citation type="submission" date="2020-04" db="EMBL/GenBank/DDBJ databases">
        <authorList>
            <person name="Chiriac C."/>
            <person name="Salcher M."/>
            <person name="Ghai R."/>
            <person name="Kavagutti S V."/>
        </authorList>
    </citation>
    <scope>NUCLEOTIDE SEQUENCE</scope>
</reference>